<evidence type="ECO:0000256" key="2">
    <source>
        <dbReference type="ARBA" id="ARBA00022692"/>
    </source>
</evidence>
<gene>
    <name evidence="9" type="ORF">RHGRI_027713</name>
</gene>
<comment type="subcellular location">
    <subcellularLocation>
        <location evidence="1 6">Endoplasmic reticulum membrane</location>
        <topology evidence="1 6">Multi-pass membrane protein</topology>
    </subcellularLocation>
</comment>
<feature type="region of interest" description="Disordered" evidence="7">
    <location>
        <begin position="1"/>
        <end position="24"/>
    </location>
</feature>
<evidence type="ECO:0000256" key="3">
    <source>
        <dbReference type="ARBA" id="ARBA00022824"/>
    </source>
</evidence>
<comment type="caution">
    <text evidence="9">The sequence shown here is derived from an EMBL/GenBank/DDBJ whole genome shotgun (WGS) entry which is preliminary data.</text>
</comment>
<dbReference type="GO" id="GO:0005789">
    <property type="term" value="C:endoplasmic reticulum membrane"/>
    <property type="evidence" value="ECO:0007669"/>
    <property type="project" value="UniProtKB-SubCell"/>
</dbReference>
<evidence type="ECO:0000256" key="1">
    <source>
        <dbReference type="ARBA" id="ARBA00004477"/>
    </source>
</evidence>
<dbReference type="Proteomes" id="UP000823749">
    <property type="component" value="Chromosome 9"/>
</dbReference>
<keyword evidence="4 6" id="KW-1133">Transmembrane helix</keyword>
<sequence>MDDAEEDLCDGGGEGSPSTSGGSSYRLFGRQTTVHQMMGGGRAADVILWKRRHVSFGIIIVATVAWLLFERSGVSLLSICSDVLLILVVLLFIRANYAASKNKQPQTLPELVLSEEMVNNAAASFRVKINYALLVAHDITLGKDFRLFFKDTFVFFRVLYIRLGHFRNPHVHCLDMPKKFGENNFGSNGTILSITIPALYNRYQDHIDRFAGLIHQQMSHHYKIVDENVISRIPRSLSKDKES</sequence>
<evidence type="ECO:0000256" key="5">
    <source>
        <dbReference type="ARBA" id="ARBA00023136"/>
    </source>
</evidence>
<evidence type="ECO:0000313" key="9">
    <source>
        <dbReference type="EMBL" id="KAG5533619.1"/>
    </source>
</evidence>
<keyword evidence="2 6" id="KW-0812">Transmembrane</keyword>
<feature type="transmembrane region" description="Helical" evidence="6">
    <location>
        <begin position="52"/>
        <end position="69"/>
    </location>
</feature>
<evidence type="ECO:0000256" key="6">
    <source>
        <dbReference type="RuleBase" id="RU363132"/>
    </source>
</evidence>
<dbReference type="Pfam" id="PF02453">
    <property type="entry name" value="Reticulon"/>
    <property type="match status" value="1"/>
</dbReference>
<proteinExistence type="predicted"/>
<dbReference type="PANTHER" id="PTHR10994:SF67">
    <property type="entry name" value="RETICULON-LIKE PROTEIN B16"/>
    <property type="match status" value="1"/>
</dbReference>
<evidence type="ECO:0000256" key="4">
    <source>
        <dbReference type="ARBA" id="ARBA00022989"/>
    </source>
</evidence>
<keyword evidence="3 6" id="KW-0256">Endoplasmic reticulum</keyword>
<evidence type="ECO:0000259" key="8">
    <source>
        <dbReference type="PROSITE" id="PS50845"/>
    </source>
</evidence>
<dbReference type="InterPro" id="IPR045064">
    <property type="entry name" value="Reticulon-like"/>
</dbReference>
<accession>A0AAV6J217</accession>
<name>A0AAV6J217_9ERIC</name>
<dbReference type="EMBL" id="JACTNZ010000009">
    <property type="protein sequence ID" value="KAG5533619.1"/>
    <property type="molecule type" value="Genomic_DNA"/>
</dbReference>
<dbReference type="PANTHER" id="PTHR10994">
    <property type="entry name" value="RETICULON"/>
    <property type="match status" value="1"/>
</dbReference>
<dbReference type="InterPro" id="IPR003388">
    <property type="entry name" value="Reticulon"/>
</dbReference>
<dbReference type="GO" id="GO:0009617">
    <property type="term" value="P:response to bacterium"/>
    <property type="evidence" value="ECO:0007669"/>
    <property type="project" value="InterPro"/>
</dbReference>
<reference evidence="9" key="1">
    <citation type="submission" date="2020-08" db="EMBL/GenBank/DDBJ databases">
        <title>Plant Genome Project.</title>
        <authorList>
            <person name="Zhang R.-G."/>
        </authorList>
    </citation>
    <scope>NUCLEOTIDE SEQUENCE</scope>
    <source>
        <strain evidence="9">WSP0</strain>
        <tissue evidence="9">Leaf</tissue>
    </source>
</reference>
<keyword evidence="10" id="KW-1185">Reference proteome</keyword>
<keyword evidence="5 6" id="KW-0472">Membrane</keyword>
<protein>
    <recommendedName>
        <fullName evidence="6">Reticulon-like protein</fullName>
    </recommendedName>
</protein>
<feature type="transmembrane region" description="Helical" evidence="6">
    <location>
        <begin position="75"/>
        <end position="93"/>
    </location>
</feature>
<evidence type="ECO:0000313" key="10">
    <source>
        <dbReference type="Proteomes" id="UP000823749"/>
    </source>
</evidence>
<organism evidence="9 10">
    <name type="scientific">Rhododendron griersonianum</name>
    <dbReference type="NCBI Taxonomy" id="479676"/>
    <lineage>
        <taxon>Eukaryota</taxon>
        <taxon>Viridiplantae</taxon>
        <taxon>Streptophyta</taxon>
        <taxon>Embryophyta</taxon>
        <taxon>Tracheophyta</taxon>
        <taxon>Spermatophyta</taxon>
        <taxon>Magnoliopsida</taxon>
        <taxon>eudicotyledons</taxon>
        <taxon>Gunneridae</taxon>
        <taxon>Pentapetalae</taxon>
        <taxon>asterids</taxon>
        <taxon>Ericales</taxon>
        <taxon>Ericaceae</taxon>
        <taxon>Ericoideae</taxon>
        <taxon>Rhodoreae</taxon>
        <taxon>Rhododendron</taxon>
    </lineage>
</organism>
<dbReference type="PROSITE" id="PS50845">
    <property type="entry name" value="RETICULON"/>
    <property type="match status" value="1"/>
</dbReference>
<feature type="domain" description="Reticulon" evidence="8">
    <location>
        <begin position="43"/>
        <end position="243"/>
    </location>
</feature>
<dbReference type="AlphaFoldDB" id="A0AAV6J217"/>
<evidence type="ECO:0000256" key="7">
    <source>
        <dbReference type="SAM" id="MobiDB-lite"/>
    </source>
</evidence>